<organism evidence="1">
    <name type="scientific">marine sediment metagenome</name>
    <dbReference type="NCBI Taxonomy" id="412755"/>
    <lineage>
        <taxon>unclassified sequences</taxon>
        <taxon>metagenomes</taxon>
        <taxon>ecological metagenomes</taxon>
    </lineage>
</organism>
<accession>X0YTD0</accession>
<comment type="caution">
    <text evidence="1">The sequence shown here is derived from an EMBL/GenBank/DDBJ whole genome shotgun (WGS) entry which is preliminary data.</text>
</comment>
<reference evidence="1" key="1">
    <citation type="journal article" date="2014" name="Front. Microbiol.">
        <title>High frequency of phylogenetically diverse reductive dehalogenase-homologous genes in deep subseafloor sedimentary metagenomes.</title>
        <authorList>
            <person name="Kawai M."/>
            <person name="Futagami T."/>
            <person name="Toyoda A."/>
            <person name="Takaki Y."/>
            <person name="Nishi S."/>
            <person name="Hori S."/>
            <person name="Arai W."/>
            <person name="Tsubouchi T."/>
            <person name="Morono Y."/>
            <person name="Uchiyama I."/>
            <person name="Ito T."/>
            <person name="Fujiyama A."/>
            <person name="Inagaki F."/>
            <person name="Takami H."/>
        </authorList>
    </citation>
    <scope>NUCLEOTIDE SEQUENCE</scope>
    <source>
        <strain evidence="1">Expedition CK06-06</strain>
    </source>
</reference>
<dbReference type="EMBL" id="BART01006207">
    <property type="protein sequence ID" value="GAG59470.1"/>
    <property type="molecule type" value="Genomic_DNA"/>
</dbReference>
<gene>
    <name evidence="1" type="ORF">S01H4_14140</name>
</gene>
<name>X0YTD0_9ZZZZ</name>
<evidence type="ECO:0000313" key="1">
    <source>
        <dbReference type="EMBL" id="GAG59470.1"/>
    </source>
</evidence>
<sequence>MGGKIFRIAAEYDGEQHDLFPNYYHKSLEKYIIQKRRDNFKDKISNQNLVVLIRIKAVNGFSRNSINSFQEEIIKKFNSHPIIRRSAVKINRIPKYIYNPYLKKLEEQCSLKEFLK</sequence>
<proteinExistence type="predicted"/>
<protein>
    <submittedName>
        <fullName evidence="1">Uncharacterized protein</fullName>
    </submittedName>
</protein>
<dbReference type="AlphaFoldDB" id="X0YTD0"/>